<dbReference type="InterPro" id="IPR001763">
    <property type="entry name" value="Rhodanese-like_dom"/>
</dbReference>
<dbReference type="EMBL" id="WJKJ01000262">
    <property type="protein sequence ID" value="MBD3365127.1"/>
    <property type="molecule type" value="Genomic_DNA"/>
</dbReference>
<evidence type="ECO:0000259" key="3">
    <source>
        <dbReference type="PROSITE" id="PS50206"/>
    </source>
</evidence>
<protein>
    <recommendedName>
        <fullName evidence="2">Sulfurtransferase</fullName>
    </recommendedName>
</protein>
<evidence type="ECO:0000256" key="2">
    <source>
        <dbReference type="RuleBase" id="RU000507"/>
    </source>
</evidence>
<reference evidence="4" key="1">
    <citation type="submission" date="2019-11" db="EMBL/GenBank/DDBJ databases">
        <title>Microbial mats filling the niche in hypersaline microbial mats.</title>
        <authorList>
            <person name="Wong H.L."/>
            <person name="Macleod F.I."/>
            <person name="White R.A. III"/>
            <person name="Burns B.P."/>
        </authorList>
    </citation>
    <scope>NUCLEOTIDE SEQUENCE</scope>
    <source>
        <strain evidence="4">Bin_327</strain>
    </source>
</reference>
<dbReference type="PROSITE" id="PS50206">
    <property type="entry name" value="RHODANESE_3"/>
    <property type="match status" value="2"/>
</dbReference>
<keyword evidence="2" id="KW-0808">Transferase</keyword>
<dbReference type="Proteomes" id="UP000630660">
    <property type="component" value="Unassembled WGS sequence"/>
</dbReference>
<name>A0A9D5QDI3_UNCW3</name>
<dbReference type="SMART" id="SM00450">
    <property type="entry name" value="RHOD"/>
    <property type="match status" value="2"/>
</dbReference>
<evidence type="ECO:0000313" key="4">
    <source>
        <dbReference type="EMBL" id="MBD3365127.1"/>
    </source>
</evidence>
<proteinExistence type="predicted"/>
<dbReference type="Pfam" id="PF00581">
    <property type="entry name" value="Rhodanese"/>
    <property type="match status" value="2"/>
</dbReference>
<dbReference type="InterPro" id="IPR051126">
    <property type="entry name" value="Thiosulfate_sulfurtransferase"/>
</dbReference>
<organism evidence="4 5">
    <name type="scientific">candidate division WOR-3 bacterium</name>
    <dbReference type="NCBI Taxonomy" id="2052148"/>
    <lineage>
        <taxon>Bacteria</taxon>
        <taxon>Bacteria division WOR-3</taxon>
    </lineage>
</organism>
<dbReference type="Gene3D" id="3.40.250.10">
    <property type="entry name" value="Rhodanese-like domain"/>
    <property type="match status" value="2"/>
</dbReference>
<dbReference type="SUPFAM" id="SSF52821">
    <property type="entry name" value="Rhodanese/Cell cycle control phosphatase"/>
    <property type="match status" value="2"/>
</dbReference>
<dbReference type="GO" id="GO:0004792">
    <property type="term" value="F:thiosulfate-cyanide sulfurtransferase activity"/>
    <property type="evidence" value="ECO:0007669"/>
    <property type="project" value="InterPro"/>
</dbReference>
<dbReference type="CDD" id="cd01448">
    <property type="entry name" value="TST_Repeat_1"/>
    <property type="match status" value="1"/>
</dbReference>
<gene>
    <name evidence="4" type="ORF">GF359_07920</name>
</gene>
<evidence type="ECO:0000313" key="5">
    <source>
        <dbReference type="Proteomes" id="UP000630660"/>
    </source>
</evidence>
<dbReference type="AlphaFoldDB" id="A0A9D5QDI3"/>
<dbReference type="PANTHER" id="PTHR43855:SF1">
    <property type="entry name" value="THIOSULFATE SULFURTRANSFERASE"/>
    <property type="match status" value="1"/>
</dbReference>
<feature type="domain" description="Rhodanese" evidence="3">
    <location>
        <begin position="24"/>
        <end position="140"/>
    </location>
</feature>
<dbReference type="InterPro" id="IPR036873">
    <property type="entry name" value="Rhodanese-like_dom_sf"/>
</dbReference>
<comment type="caution">
    <text evidence="4">The sequence shown here is derived from an EMBL/GenBank/DDBJ whole genome shotgun (WGS) entry which is preliminary data.</text>
</comment>
<evidence type="ECO:0000256" key="1">
    <source>
        <dbReference type="ARBA" id="ARBA00022737"/>
    </source>
</evidence>
<keyword evidence="1" id="KW-0677">Repeat</keyword>
<feature type="domain" description="Rhodanese" evidence="3">
    <location>
        <begin position="170"/>
        <end position="283"/>
    </location>
</feature>
<dbReference type="PROSITE" id="PS00683">
    <property type="entry name" value="RHODANESE_2"/>
    <property type="match status" value="1"/>
</dbReference>
<accession>A0A9D5QDI3</accession>
<dbReference type="PANTHER" id="PTHR43855">
    <property type="entry name" value="THIOSULFATE SULFURTRANSFERASE"/>
    <property type="match status" value="1"/>
</dbReference>
<dbReference type="InterPro" id="IPR001307">
    <property type="entry name" value="Thiosulphate_STrfase_CS"/>
</dbReference>
<dbReference type="CDD" id="cd01449">
    <property type="entry name" value="TST_Repeat_2"/>
    <property type="match status" value="1"/>
</dbReference>
<sequence length="288" mass="32868">MSKKYPHGKGPVKWVDDYWLAEHLDDKIMILDTQPNVHDYIQEHIPGARYMNQGLLRVPMDGLPAQYVQPEIIQMLFRRLGLKKDIPVVVYTGKGPFKGWGDGLEQTMVSYTLVRFGHDNVYVLDGGIDKWKDKGKPLEQTYPDVSESDFGVEVRSDYFIGFDEFKELKDKDNVIVLDARPADVYEGQGPWRKPGHIPGAVNLPWKSLMEDINPTLLKSDSDIRSILDKHGVSQDKQVVCSCGTGREATNEFNLLNFYLSFPKVKIYEGSFTEWVARDQETVTGKNPR</sequence>